<evidence type="ECO:0000313" key="1">
    <source>
        <dbReference type="EMBL" id="AAZ24078.1"/>
    </source>
</evidence>
<sequence>MSLTAPIWRHQEYKSKNCPHFNTALKLIHHFDVIK</sequence>
<gene>
    <name evidence="1" type="ordered locus">CPS_3217</name>
</gene>
<organism evidence="1 2">
    <name type="scientific">Colwellia psychrerythraea (strain 34H / ATCC BAA-681)</name>
    <name type="common">Vibrio psychroerythus</name>
    <dbReference type="NCBI Taxonomy" id="167879"/>
    <lineage>
        <taxon>Bacteria</taxon>
        <taxon>Pseudomonadati</taxon>
        <taxon>Pseudomonadota</taxon>
        <taxon>Gammaproteobacteria</taxon>
        <taxon>Alteromonadales</taxon>
        <taxon>Colwelliaceae</taxon>
        <taxon>Colwellia</taxon>
    </lineage>
</organism>
<dbReference type="STRING" id="167879.CPS_3217"/>
<dbReference type="KEGG" id="cps:CPS_3217"/>
<dbReference type="AlphaFoldDB" id="Q47Z57"/>
<proteinExistence type="predicted"/>
<dbReference type="HOGENOM" id="CLU_3364388_0_0_6"/>
<accession>Q47Z57</accession>
<evidence type="ECO:0000313" key="2">
    <source>
        <dbReference type="Proteomes" id="UP000000547"/>
    </source>
</evidence>
<dbReference type="Proteomes" id="UP000000547">
    <property type="component" value="Chromosome"/>
</dbReference>
<name>Q47Z57_COLP3</name>
<dbReference type="EMBL" id="CP000083">
    <property type="protein sequence ID" value="AAZ24078.1"/>
    <property type="molecule type" value="Genomic_DNA"/>
</dbReference>
<reference evidence="1" key="1">
    <citation type="journal article" date="2005" name="Proc. Natl. Acad. Sci. U.S.A.">
        <title>The psychrophilic lifestyle as revealed by the genome sequence of Colwellia psychrerythraea 34H through genomic and proteomic analyses.</title>
        <authorList>
            <person name="Methe B.A."/>
            <person name="Nelson K.E."/>
            <person name="Deming J.W."/>
            <person name="Momen B."/>
            <person name="Melamud E."/>
            <person name="Zhang X."/>
            <person name="Moult J."/>
            <person name="Madupu R."/>
            <person name="Nelson W.C."/>
            <person name="Dodson R.J."/>
            <person name="Brinkac L.M."/>
            <person name="Daugherty S.C."/>
            <person name="Durkin A.S."/>
            <person name="DeBoy R.T."/>
            <person name="Kolonay J.F."/>
            <person name="Sullivan S.A."/>
            <person name="Zhou L."/>
            <person name="Davidsen T.M."/>
            <person name="Wu M."/>
            <person name="Huston A.L."/>
            <person name="Lewis M."/>
            <person name="Weaver B."/>
            <person name="Weidman J.F."/>
            <person name="Khouri H."/>
            <person name="Utterback T.R."/>
            <person name="Feldblyum T.V."/>
            <person name="Fraser C.M."/>
        </authorList>
    </citation>
    <scope>NUCLEOTIDE SEQUENCE [LARGE SCALE GENOMIC DNA]</scope>
    <source>
        <strain evidence="1">34H</strain>
    </source>
</reference>
<protein>
    <submittedName>
        <fullName evidence="1">Uncharacterized protein</fullName>
    </submittedName>
</protein>